<accession>D9PVV3</accession>
<dbReference type="GeneID" id="9704464"/>
<dbReference type="STRING" id="79929.MTBMA_c07560"/>
<evidence type="ECO:0000313" key="2">
    <source>
        <dbReference type="EMBL" id="ADL58351.1"/>
    </source>
</evidence>
<evidence type="ECO:0000313" key="3">
    <source>
        <dbReference type="Proteomes" id="UP000000345"/>
    </source>
</evidence>
<dbReference type="RefSeq" id="WP_013295575.1">
    <property type="nucleotide sequence ID" value="NC_014408.1"/>
</dbReference>
<dbReference type="SMART" id="SM00418">
    <property type="entry name" value="HTH_ARSR"/>
    <property type="match status" value="1"/>
</dbReference>
<organism evidence="2 3">
    <name type="scientific">Methanothermobacter marburgensis (strain ATCC BAA-927 / DSM 2133 / JCM 14651 / NBRC 100331 / OCM 82 / Marburg)</name>
    <name type="common">Methanobacterium thermoautotrophicum</name>
    <dbReference type="NCBI Taxonomy" id="79929"/>
    <lineage>
        <taxon>Archaea</taxon>
        <taxon>Methanobacteriati</taxon>
        <taxon>Methanobacteriota</taxon>
        <taxon>Methanomada group</taxon>
        <taxon>Methanobacteria</taxon>
        <taxon>Methanobacteriales</taxon>
        <taxon>Methanobacteriaceae</taxon>
        <taxon>Methanothermobacter</taxon>
    </lineage>
</organism>
<dbReference type="PaxDb" id="79929-MTBMA_c07560"/>
<dbReference type="Proteomes" id="UP000000345">
    <property type="component" value="Chromosome"/>
</dbReference>
<dbReference type="InterPro" id="IPR001845">
    <property type="entry name" value="HTH_ArsR_DNA-bd_dom"/>
</dbReference>
<dbReference type="GeneID" id="77399535"/>
<dbReference type="OrthoDB" id="9623at2157"/>
<reference key="1">
    <citation type="submission" date="2009-08" db="EMBL/GenBank/DDBJ databases">
        <title>The genome sequence of Methanothermobacter marburgensis.</title>
        <authorList>
            <person name="Kaster A."/>
            <person name="Seedorf H."/>
            <person name="Goenrich M."/>
            <person name="Wiezer A."/>
            <person name="Liesegang H."/>
            <person name="Thauer R."/>
            <person name="Gottschalk G."/>
        </authorList>
    </citation>
    <scope>NUCLEOTIDE SEQUENCE</scope>
    <source>
        <strain>Marburg</strain>
    </source>
</reference>
<protein>
    <submittedName>
        <fullName evidence="2">Predicted transcriptional regulator</fullName>
    </submittedName>
</protein>
<reference evidence="2 3" key="2">
    <citation type="journal article" date="2010" name="J. Bacteriol.">
        <title>Complete genome sequence of Methanothermobacter marburgensis, a methanoarchaeon model organism.</title>
        <authorList>
            <person name="Liesegang H."/>
            <person name="Kaster A.K."/>
            <person name="Wiezer A."/>
            <person name="Goenrich M."/>
            <person name="Wollherr A."/>
            <person name="Seedorf H."/>
            <person name="Gottschalk G."/>
            <person name="Thauer R.K."/>
        </authorList>
    </citation>
    <scope>NUCLEOTIDE SEQUENCE [LARGE SCALE GENOMIC DNA]</scope>
    <source>
        <strain evidence="3">ATCC BAA-927 / DSM 2133 / JCM 14651 / NBRC 100331 / OCM 82 / Marburg</strain>
    </source>
</reference>
<dbReference type="InterPro" id="IPR036388">
    <property type="entry name" value="WH-like_DNA-bd_sf"/>
</dbReference>
<dbReference type="InterPro" id="IPR011991">
    <property type="entry name" value="ArsR-like_HTH"/>
</dbReference>
<gene>
    <name evidence="2" type="ordered locus">MTBMA_c07560</name>
</gene>
<dbReference type="HOGENOM" id="CLU_1912384_0_0_2"/>
<dbReference type="AlphaFoldDB" id="D9PVV3"/>
<proteinExistence type="predicted"/>
<dbReference type="Pfam" id="PF01022">
    <property type="entry name" value="HTH_5"/>
    <property type="match status" value="1"/>
</dbReference>
<dbReference type="CDD" id="cd00090">
    <property type="entry name" value="HTH_ARSR"/>
    <property type="match status" value="1"/>
</dbReference>
<feature type="domain" description="HTH arsR-type" evidence="1">
    <location>
        <begin position="1"/>
        <end position="90"/>
    </location>
</feature>
<dbReference type="EMBL" id="CP001710">
    <property type="protein sequence ID" value="ADL58351.1"/>
    <property type="molecule type" value="Genomic_DNA"/>
</dbReference>
<dbReference type="SUPFAM" id="SSF46785">
    <property type="entry name" value="Winged helix' DNA-binding domain"/>
    <property type="match status" value="1"/>
</dbReference>
<dbReference type="InterPro" id="IPR036390">
    <property type="entry name" value="WH_DNA-bd_sf"/>
</dbReference>
<dbReference type="GO" id="GO:0003700">
    <property type="term" value="F:DNA-binding transcription factor activity"/>
    <property type="evidence" value="ECO:0007669"/>
    <property type="project" value="InterPro"/>
</dbReference>
<evidence type="ECO:0000259" key="1">
    <source>
        <dbReference type="PROSITE" id="PS50987"/>
    </source>
</evidence>
<keyword evidence="3" id="KW-1185">Reference proteome</keyword>
<dbReference type="PROSITE" id="PS50987">
    <property type="entry name" value="HTH_ARSR_2"/>
    <property type="match status" value="1"/>
</dbReference>
<name>D9PVV3_METTM</name>
<sequence>MTCVLREIFGDTNRVSILEELLENWGHYLKVPEIARMIDATEKTVYNHVNELMEIGLLEKREGKAAAYRLKMDDRRAVCLAILESEEYIRKIDEITGKMNEEPMGTTAGRMSPAHYSLNESGKHTLTISSTG</sequence>
<dbReference type="KEGG" id="mmg:MTBMA_c07560"/>
<dbReference type="Gene3D" id="1.10.10.10">
    <property type="entry name" value="Winged helix-like DNA-binding domain superfamily/Winged helix DNA-binding domain"/>
    <property type="match status" value="1"/>
</dbReference>